<gene>
    <name evidence="13" type="ORF">ORJ04_08615</name>
</gene>
<dbReference type="InterPro" id="IPR025201">
    <property type="entry name" value="KdpD_TM"/>
</dbReference>
<evidence type="ECO:0000256" key="3">
    <source>
        <dbReference type="ARBA" id="ARBA00022679"/>
    </source>
</evidence>
<dbReference type="RefSeq" id="WP_305975201.1">
    <property type="nucleotide sequence ID" value="NZ_JAPJDZ010000017.1"/>
</dbReference>
<keyword evidence="4 11" id="KW-0812">Transmembrane</keyword>
<keyword evidence="3" id="KW-0808">Transferase</keyword>
<feature type="domain" description="Sensor protein KdpD transmembrane" evidence="12">
    <location>
        <begin position="16"/>
        <end position="119"/>
    </location>
</feature>
<evidence type="ECO:0000256" key="5">
    <source>
        <dbReference type="ARBA" id="ARBA00022741"/>
    </source>
</evidence>
<evidence type="ECO:0000256" key="8">
    <source>
        <dbReference type="ARBA" id="ARBA00022989"/>
    </source>
</evidence>
<dbReference type="Proteomes" id="UP001231109">
    <property type="component" value="Unassembled WGS sequence"/>
</dbReference>
<dbReference type="InterPro" id="IPR038318">
    <property type="entry name" value="KdpD_sf"/>
</dbReference>
<evidence type="ECO:0000256" key="6">
    <source>
        <dbReference type="ARBA" id="ARBA00022777"/>
    </source>
</evidence>
<feature type="transmembrane region" description="Helical" evidence="11">
    <location>
        <begin position="9"/>
        <end position="29"/>
    </location>
</feature>
<sequence length="144" mass="16360">MKLTHARHFALWQLVLLALAVPVAIALLLLPGRALLTTTDVAMLQLLWVTWVAQQVGQRWAIITTVSSVLLLDWFFVEPYNTLYINHIDYLITFIVMLLLGSFIGRLSGRLRVELARAKKICASDNCWPVKTAKPGFKWNWSIA</sequence>
<comment type="caution">
    <text evidence="13">The sequence shown here is derived from an EMBL/GenBank/DDBJ whole genome shotgun (WGS) entry which is preliminary data.</text>
</comment>
<protein>
    <submittedName>
        <fullName evidence="13">DUF4118 domain-containing protein</fullName>
    </submittedName>
</protein>
<organism evidence="13 14">
    <name type="scientific">Rheinheimera baltica</name>
    <dbReference type="NCBI Taxonomy" id="67576"/>
    <lineage>
        <taxon>Bacteria</taxon>
        <taxon>Pseudomonadati</taxon>
        <taxon>Pseudomonadota</taxon>
        <taxon>Gammaproteobacteria</taxon>
        <taxon>Chromatiales</taxon>
        <taxon>Chromatiaceae</taxon>
        <taxon>Rheinheimera</taxon>
    </lineage>
</organism>
<feature type="transmembrane region" description="Helical" evidence="11">
    <location>
        <begin position="83"/>
        <end position="104"/>
    </location>
</feature>
<reference evidence="13 14" key="1">
    <citation type="submission" date="2022-11" db="EMBL/GenBank/DDBJ databases">
        <title>Viruses from the air-sea interface of a natural surface slick.</title>
        <authorList>
            <person name="Rahlff J."/>
            <person name="Holmfeldt K."/>
        </authorList>
    </citation>
    <scope>NUCLEOTIDE SEQUENCE [LARGE SCALE GENOMIC DNA]</scope>
    <source>
        <strain evidence="13 14">SMS4</strain>
    </source>
</reference>
<accession>A0ABT9HYH9</accession>
<keyword evidence="14" id="KW-1185">Reference proteome</keyword>
<dbReference type="Pfam" id="PF13493">
    <property type="entry name" value="DUF4118"/>
    <property type="match status" value="1"/>
</dbReference>
<keyword evidence="8 11" id="KW-1133">Transmembrane helix</keyword>
<dbReference type="EMBL" id="JAPJDZ010000017">
    <property type="protein sequence ID" value="MDP5136008.1"/>
    <property type="molecule type" value="Genomic_DNA"/>
</dbReference>
<evidence type="ECO:0000256" key="7">
    <source>
        <dbReference type="ARBA" id="ARBA00022840"/>
    </source>
</evidence>
<evidence type="ECO:0000256" key="11">
    <source>
        <dbReference type="SAM" id="Phobius"/>
    </source>
</evidence>
<name>A0ABT9HYH9_9GAMM</name>
<feature type="transmembrane region" description="Helical" evidence="11">
    <location>
        <begin position="60"/>
        <end position="77"/>
    </location>
</feature>
<evidence type="ECO:0000313" key="13">
    <source>
        <dbReference type="EMBL" id="MDP5136008.1"/>
    </source>
</evidence>
<evidence type="ECO:0000259" key="12">
    <source>
        <dbReference type="Pfam" id="PF13493"/>
    </source>
</evidence>
<evidence type="ECO:0000256" key="9">
    <source>
        <dbReference type="ARBA" id="ARBA00023012"/>
    </source>
</evidence>
<keyword evidence="6" id="KW-0418">Kinase</keyword>
<comment type="subcellular location">
    <subcellularLocation>
        <location evidence="1">Membrane</location>
        <topology evidence="1">Multi-pass membrane protein</topology>
    </subcellularLocation>
</comment>
<evidence type="ECO:0000313" key="14">
    <source>
        <dbReference type="Proteomes" id="UP001231109"/>
    </source>
</evidence>
<keyword evidence="2" id="KW-0597">Phosphoprotein</keyword>
<keyword evidence="5" id="KW-0547">Nucleotide-binding</keyword>
<evidence type="ECO:0000256" key="2">
    <source>
        <dbReference type="ARBA" id="ARBA00022553"/>
    </source>
</evidence>
<evidence type="ECO:0000256" key="10">
    <source>
        <dbReference type="ARBA" id="ARBA00023136"/>
    </source>
</evidence>
<evidence type="ECO:0000256" key="4">
    <source>
        <dbReference type="ARBA" id="ARBA00022692"/>
    </source>
</evidence>
<keyword evidence="9" id="KW-0902">Two-component regulatory system</keyword>
<proteinExistence type="predicted"/>
<keyword evidence="7" id="KW-0067">ATP-binding</keyword>
<evidence type="ECO:0000256" key="1">
    <source>
        <dbReference type="ARBA" id="ARBA00004141"/>
    </source>
</evidence>
<keyword evidence="10 11" id="KW-0472">Membrane</keyword>
<dbReference type="Gene3D" id="1.20.120.620">
    <property type="entry name" value="Backbone structure of the membrane domain of e. Coli histidine kinase receptor kdpd"/>
    <property type="match status" value="1"/>
</dbReference>